<sequence length="70" mass="7844">MQVGTHAKEKKLNKKNQQWKRNTKPDGGSEQQKPARKAKRGTDWSGEEIVDKLFQMDPVRVARSAGGGSH</sequence>
<evidence type="ECO:0000313" key="3">
    <source>
        <dbReference type="Proteomes" id="UP001055439"/>
    </source>
</evidence>
<proteinExistence type="predicted"/>
<protein>
    <submittedName>
        <fullName evidence="2">Uncharacterized protein</fullName>
    </submittedName>
</protein>
<dbReference type="Proteomes" id="UP001055439">
    <property type="component" value="Chromosome 1"/>
</dbReference>
<keyword evidence="3" id="KW-1185">Reference proteome</keyword>
<feature type="region of interest" description="Disordered" evidence="1">
    <location>
        <begin position="1"/>
        <end position="48"/>
    </location>
</feature>
<feature type="compositionally biased region" description="Basic residues" evidence="1">
    <location>
        <begin position="8"/>
        <end position="22"/>
    </location>
</feature>
<evidence type="ECO:0000256" key="1">
    <source>
        <dbReference type="SAM" id="MobiDB-lite"/>
    </source>
</evidence>
<dbReference type="EMBL" id="CP097502">
    <property type="protein sequence ID" value="URD72508.1"/>
    <property type="molecule type" value="Genomic_DNA"/>
</dbReference>
<reference evidence="2" key="1">
    <citation type="submission" date="2022-05" db="EMBL/GenBank/DDBJ databases">
        <title>The Musa troglodytarum L. genome provides insights into the mechanism of non-climacteric behaviour and enrichment of carotenoids.</title>
        <authorList>
            <person name="Wang J."/>
        </authorList>
    </citation>
    <scope>NUCLEOTIDE SEQUENCE</scope>
    <source>
        <tissue evidence="2">Leaf</tissue>
    </source>
</reference>
<accession>A0A9E7J924</accession>
<name>A0A9E7J924_9LILI</name>
<gene>
    <name evidence="2" type="ORF">MUK42_37331</name>
</gene>
<dbReference type="AlphaFoldDB" id="A0A9E7J924"/>
<evidence type="ECO:0000313" key="2">
    <source>
        <dbReference type="EMBL" id="URD72508.1"/>
    </source>
</evidence>
<organism evidence="2 3">
    <name type="scientific">Musa troglodytarum</name>
    <name type="common">fe'i banana</name>
    <dbReference type="NCBI Taxonomy" id="320322"/>
    <lineage>
        <taxon>Eukaryota</taxon>
        <taxon>Viridiplantae</taxon>
        <taxon>Streptophyta</taxon>
        <taxon>Embryophyta</taxon>
        <taxon>Tracheophyta</taxon>
        <taxon>Spermatophyta</taxon>
        <taxon>Magnoliopsida</taxon>
        <taxon>Liliopsida</taxon>
        <taxon>Zingiberales</taxon>
        <taxon>Musaceae</taxon>
        <taxon>Musa</taxon>
    </lineage>
</organism>